<dbReference type="SMART" id="SM00028">
    <property type="entry name" value="TPR"/>
    <property type="match status" value="3"/>
</dbReference>
<dbReference type="PROSITE" id="PS50005">
    <property type="entry name" value="TPR"/>
    <property type="match status" value="1"/>
</dbReference>
<evidence type="ECO:0000313" key="4">
    <source>
        <dbReference type="Proteomes" id="UP000234585"/>
    </source>
</evidence>
<dbReference type="GeneID" id="36524313"/>
<sequence length="748" mass="84713">MDIHDVSNVPECLRYLQTHKQNLKNAQAVKGRLARPQKSKNEILMQFMIRQSMATKDSANLSNIQSSFLPPAYPPCVKPFNELKKVMIENLCLETHHREQYLLLRTITPTDTMTAVMAIVEDEDGNVLMLQLYNQEQELSGAQSLKEGTVLVIKEPYVKVMADGDYGIRVDHLSDVCLIPEFGDLVPLSWRTRVTRADEKSSSWKTKGNEHFHQGDYHSAIQCYSKSLDTNPSPELLTMTLLNRALSFLKSYRFDAALRDVEDVLQTSELSEKALFRKAQALYQLQRFKESSEIYAVLAEKYPNNTMAAHEYTRASARLLEQEKGNYKFRQMILEAKKRQPPTLDRGTYIGPVTVKQTQSHGRGLFTTEAVKAGDLLFCEKAFAHAFHYENSSTNLRLLLNVDMDKATIGTQAELLELIVQKLYKNPSLLPGFVDLYHGTYKSVDVLEVDAIPVVDRFFVERTMALNGFGCPLLSRQSHISSIKGVDDMAETANEQFHSCGVWSMASYINHSCLSNARRSFIGDMMIVRASRDLPPETEINFWYQSPMDCEPKGLPVDLQNWGFKCDCILCQDTRSHSRNALSNRNSLLAELHRLFKRPKSNLRKIEDTLLSLAGTYRRPTSEVPHLALLSPYLSLAAIYASSQRPGKAVQFGLMSLDSLGFVIKGGNIPHVSNLPLVVQKWGLMTDQVVGCWMILCRAYQELAPNLVSQAEEYARVSYRICVGEDETFDQTYSRLSNRVDGFLMTAM</sequence>
<dbReference type="SUPFAM" id="SSF48452">
    <property type="entry name" value="TPR-like"/>
    <property type="match status" value="1"/>
</dbReference>
<dbReference type="Pfam" id="PF00856">
    <property type="entry name" value="SET"/>
    <property type="match status" value="1"/>
</dbReference>
<evidence type="ECO:0000313" key="3">
    <source>
        <dbReference type="EMBL" id="PLB39926.1"/>
    </source>
</evidence>
<dbReference type="Proteomes" id="UP000234585">
    <property type="component" value="Unassembled WGS sequence"/>
</dbReference>
<dbReference type="PANTHER" id="PTHR47643:SF2">
    <property type="entry name" value="TPR DOMAIN PROTEIN (AFU_ORTHOLOGUE AFUA_5G12710)"/>
    <property type="match status" value="1"/>
</dbReference>
<keyword evidence="1" id="KW-0802">TPR repeat</keyword>
<feature type="repeat" description="TPR" evidence="1">
    <location>
        <begin position="201"/>
        <end position="234"/>
    </location>
</feature>
<feature type="domain" description="SET" evidence="2">
    <location>
        <begin position="351"/>
        <end position="545"/>
    </location>
</feature>
<dbReference type="SUPFAM" id="SSF82199">
    <property type="entry name" value="SET domain"/>
    <property type="match status" value="1"/>
</dbReference>
<evidence type="ECO:0000256" key="1">
    <source>
        <dbReference type="PROSITE-ProRule" id="PRU00339"/>
    </source>
</evidence>
<name>A0A2I2FH15_ASPCN</name>
<dbReference type="PANTHER" id="PTHR47643">
    <property type="entry name" value="TPR DOMAIN PROTEIN (AFU_ORTHOLOGUE AFUA_5G12710)"/>
    <property type="match status" value="1"/>
</dbReference>
<dbReference type="RefSeq" id="XP_024673938.1">
    <property type="nucleotide sequence ID" value="XM_024817153.1"/>
</dbReference>
<dbReference type="InterPro" id="IPR019734">
    <property type="entry name" value="TPR_rpt"/>
</dbReference>
<dbReference type="Gene3D" id="2.170.270.10">
    <property type="entry name" value="SET domain"/>
    <property type="match status" value="1"/>
</dbReference>
<dbReference type="PROSITE" id="PS50280">
    <property type="entry name" value="SET"/>
    <property type="match status" value="1"/>
</dbReference>
<evidence type="ECO:0000259" key="2">
    <source>
        <dbReference type="PROSITE" id="PS50280"/>
    </source>
</evidence>
<dbReference type="AlphaFoldDB" id="A0A2I2FH15"/>
<dbReference type="InterPro" id="IPR011990">
    <property type="entry name" value="TPR-like_helical_dom_sf"/>
</dbReference>
<organism evidence="3 4">
    <name type="scientific">Aspergillus candidus</name>
    <dbReference type="NCBI Taxonomy" id="41067"/>
    <lineage>
        <taxon>Eukaryota</taxon>
        <taxon>Fungi</taxon>
        <taxon>Dikarya</taxon>
        <taxon>Ascomycota</taxon>
        <taxon>Pezizomycotina</taxon>
        <taxon>Eurotiomycetes</taxon>
        <taxon>Eurotiomycetidae</taxon>
        <taxon>Eurotiales</taxon>
        <taxon>Aspergillaceae</taxon>
        <taxon>Aspergillus</taxon>
        <taxon>Aspergillus subgen. Circumdati</taxon>
    </lineage>
</organism>
<dbReference type="InterPro" id="IPR001214">
    <property type="entry name" value="SET_dom"/>
</dbReference>
<dbReference type="InterPro" id="IPR053209">
    <property type="entry name" value="Gramillin-biosynth_MTr"/>
</dbReference>
<dbReference type="InterPro" id="IPR046341">
    <property type="entry name" value="SET_dom_sf"/>
</dbReference>
<gene>
    <name evidence="3" type="ORF">BDW47DRAFT_130718</name>
</gene>
<accession>A0A2I2FH15</accession>
<reference evidence="3 4" key="1">
    <citation type="submission" date="2017-12" db="EMBL/GenBank/DDBJ databases">
        <authorList>
            <consortium name="DOE Joint Genome Institute"/>
            <person name="Haridas S."/>
            <person name="Kjaerbolling I."/>
            <person name="Vesth T.C."/>
            <person name="Frisvad J.C."/>
            <person name="Nybo J.L."/>
            <person name="Theobald S."/>
            <person name="Kuo A."/>
            <person name="Bowyer P."/>
            <person name="Matsuda Y."/>
            <person name="Mondo S."/>
            <person name="Lyhne E.K."/>
            <person name="Kogle M.E."/>
            <person name="Clum A."/>
            <person name="Lipzen A."/>
            <person name="Salamov A."/>
            <person name="Ngan C.Y."/>
            <person name="Daum C."/>
            <person name="Chiniquy J."/>
            <person name="Barry K."/>
            <person name="LaButti K."/>
            <person name="Simmons B.A."/>
            <person name="Magnuson J.K."/>
            <person name="Mortensen U.H."/>
            <person name="Larsen T.O."/>
            <person name="Grigoriev I.V."/>
            <person name="Baker S.E."/>
            <person name="Andersen M.R."/>
            <person name="Nordberg H.P."/>
            <person name="Cantor M.N."/>
            <person name="Hua S.X."/>
        </authorList>
    </citation>
    <scope>NUCLEOTIDE SEQUENCE [LARGE SCALE GENOMIC DNA]</scope>
    <source>
        <strain evidence="3 4">CBS 102.13</strain>
    </source>
</reference>
<dbReference type="EMBL" id="KZ559127">
    <property type="protein sequence ID" value="PLB39926.1"/>
    <property type="molecule type" value="Genomic_DNA"/>
</dbReference>
<keyword evidence="4" id="KW-1185">Reference proteome</keyword>
<dbReference type="Pfam" id="PF00515">
    <property type="entry name" value="TPR_1"/>
    <property type="match status" value="1"/>
</dbReference>
<proteinExistence type="predicted"/>
<dbReference type="OrthoDB" id="438641at2759"/>
<dbReference type="Gene3D" id="1.25.40.10">
    <property type="entry name" value="Tetratricopeptide repeat domain"/>
    <property type="match status" value="1"/>
</dbReference>
<dbReference type="STRING" id="41067.A0A2I2FH15"/>
<protein>
    <recommendedName>
        <fullName evidence="2">SET domain-containing protein</fullName>
    </recommendedName>
</protein>